<dbReference type="GO" id="GO:0000155">
    <property type="term" value="F:phosphorelay sensor kinase activity"/>
    <property type="evidence" value="ECO:0007669"/>
    <property type="project" value="InterPro"/>
</dbReference>
<keyword evidence="2" id="KW-0472">Membrane</keyword>
<keyword evidence="2" id="KW-1133">Transmembrane helix</keyword>
<keyword evidence="1" id="KW-0597">Phosphoprotein</keyword>
<keyword evidence="5" id="KW-0808">Transferase</keyword>
<dbReference type="SUPFAM" id="SSF47384">
    <property type="entry name" value="Homodimeric domain of signal transducing histidine kinase"/>
    <property type="match status" value="1"/>
</dbReference>
<keyword evidence="3" id="KW-0732">Signal</keyword>
<dbReference type="PANTHER" id="PTHR43547:SF2">
    <property type="entry name" value="HYBRID SIGNAL TRANSDUCTION HISTIDINE KINASE C"/>
    <property type="match status" value="1"/>
</dbReference>
<dbReference type="InterPro" id="IPR005467">
    <property type="entry name" value="His_kinase_dom"/>
</dbReference>
<dbReference type="Gene3D" id="2.60.40.10">
    <property type="entry name" value="Immunoglobulins"/>
    <property type="match status" value="1"/>
</dbReference>
<dbReference type="InterPro" id="IPR013783">
    <property type="entry name" value="Ig-like_fold"/>
</dbReference>
<dbReference type="InterPro" id="IPR011110">
    <property type="entry name" value="Reg_prop"/>
</dbReference>
<dbReference type="EMBL" id="SGXA01000002">
    <property type="protein sequence ID" value="RZS71038.1"/>
    <property type="molecule type" value="Genomic_DNA"/>
</dbReference>
<proteinExistence type="predicted"/>
<dbReference type="OrthoDB" id="8676692at2"/>
<dbReference type="Gene3D" id="2.130.10.10">
    <property type="entry name" value="YVTN repeat-like/Quinoprotein amine dehydrogenase"/>
    <property type="match status" value="2"/>
</dbReference>
<dbReference type="PROSITE" id="PS50109">
    <property type="entry name" value="HIS_KIN"/>
    <property type="match status" value="1"/>
</dbReference>
<dbReference type="InterPro" id="IPR003594">
    <property type="entry name" value="HATPase_dom"/>
</dbReference>
<dbReference type="SUPFAM" id="SSF55874">
    <property type="entry name" value="ATPase domain of HSP90 chaperone/DNA topoisomerase II/histidine kinase"/>
    <property type="match status" value="1"/>
</dbReference>
<protein>
    <submittedName>
        <fullName evidence="5">Signal transduction histidine kinase</fullName>
    </submittedName>
</protein>
<evidence type="ECO:0000256" key="2">
    <source>
        <dbReference type="SAM" id="Phobius"/>
    </source>
</evidence>
<keyword evidence="6" id="KW-1185">Reference proteome</keyword>
<dbReference type="AlphaFoldDB" id="A0A4Q7MRI9"/>
<comment type="caution">
    <text evidence="5">The sequence shown here is derived from an EMBL/GenBank/DDBJ whole genome shotgun (WGS) entry which is preliminary data.</text>
</comment>
<evidence type="ECO:0000256" key="3">
    <source>
        <dbReference type="SAM" id="SignalP"/>
    </source>
</evidence>
<dbReference type="SMART" id="SM00387">
    <property type="entry name" value="HATPase_c"/>
    <property type="match status" value="1"/>
</dbReference>
<evidence type="ECO:0000313" key="6">
    <source>
        <dbReference type="Proteomes" id="UP000293874"/>
    </source>
</evidence>
<reference evidence="5 6" key="1">
    <citation type="submission" date="2019-02" db="EMBL/GenBank/DDBJ databases">
        <title>Genomic Encyclopedia of Type Strains, Phase IV (KMG-IV): sequencing the most valuable type-strain genomes for metagenomic binning, comparative biology and taxonomic classification.</title>
        <authorList>
            <person name="Goeker M."/>
        </authorList>
    </citation>
    <scope>NUCLEOTIDE SEQUENCE [LARGE SCALE GENOMIC DNA]</scope>
    <source>
        <strain evidence="5 6">DSM 18116</strain>
    </source>
</reference>
<feature type="domain" description="Histidine kinase" evidence="4">
    <location>
        <begin position="794"/>
        <end position="1001"/>
    </location>
</feature>
<evidence type="ECO:0000256" key="1">
    <source>
        <dbReference type="ARBA" id="ARBA00022553"/>
    </source>
</evidence>
<accession>A0A4Q7MRI9</accession>
<evidence type="ECO:0000259" key="4">
    <source>
        <dbReference type="PROSITE" id="PS50109"/>
    </source>
</evidence>
<dbReference type="PANTHER" id="PTHR43547">
    <property type="entry name" value="TWO-COMPONENT HISTIDINE KINASE"/>
    <property type="match status" value="1"/>
</dbReference>
<name>A0A4Q7MRI9_9BACT</name>
<dbReference type="SUPFAM" id="SSF50998">
    <property type="entry name" value="Quinoprotein alcohol dehydrogenase-like"/>
    <property type="match status" value="1"/>
</dbReference>
<dbReference type="InterPro" id="IPR036890">
    <property type="entry name" value="HATPase_C_sf"/>
</dbReference>
<feature type="transmembrane region" description="Helical" evidence="2">
    <location>
        <begin position="719"/>
        <end position="741"/>
    </location>
</feature>
<keyword evidence="2" id="KW-0812">Transmembrane</keyword>
<dbReference type="InterPro" id="IPR011047">
    <property type="entry name" value="Quinoprotein_ADH-like_sf"/>
</dbReference>
<organism evidence="5 6">
    <name type="scientific">Pseudobacter ginsenosidimutans</name>
    <dbReference type="NCBI Taxonomy" id="661488"/>
    <lineage>
        <taxon>Bacteria</taxon>
        <taxon>Pseudomonadati</taxon>
        <taxon>Bacteroidota</taxon>
        <taxon>Chitinophagia</taxon>
        <taxon>Chitinophagales</taxon>
        <taxon>Chitinophagaceae</taxon>
        <taxon>Pseudobacter</taxon>
    </lineage>
</organism>
<dbReference type="InterPro" id="IPR015943">
    <property type="entry name" value="WD40/YVTN_repeat-like_dom_sf"/>
</dbReference>
<gene>
    <name evidence="5" type="ORF">EV199_2939</name>
</gene>
<dbReference type="InterPro" id="IPR036097">
    <property type="entry name" value="HisK_dim/P_sf"/>
</dbReference>
<dbReference type="Gene3D" id="3.30.565.10">
    <property type="entry name" value="Histidine kinase-like ATPase, C-terminal domain"/>
    <property type="match status" value="1"/>
</dbReference>
<feature type="chain" id="PRO_5020697431" evidence="3">
    <location>
        <begin position="19"/>
        <end position="1002"/>
    </location>
</feature>
<dbReference type="RefSeq" id="WP_158643842.1">
    <property type="nucleotide sequence ID" value="NZ_CP042431.1"/>
</dbReference>
<sequence>MQKSRLLFLCFLFLQTLAYSQKGNYVIKQYTSENGLPQNSVKAIKFDKSGFCWLATESGIVRFDNNNFKPYGSDIVKGLKSERIVAMMTDTAGTILAQGLDFQNIKIGSSSSQYSFLPVLTDTNISFVTTGYLTQSLALDSLWQSIYDTKTIPAVKEPGGLKNGDIYLFLGEDAWFIRKSGPMKLKPFASEPTGSMVINDNYFLQIWPGNKITCWNNGIGQAGQIDGELAGNKNFLRGEFKALWCEQGSFIYAGGNVYELSYKNGKVSSRLVISNLNLEMPLCIAYRPDLNTYYIGTGTQGLFTIKISDFIYSNIPPESGPENYYTVGKTSNDDIIVINAIVHPDNTSFHVPLLNNHSRAMYTDSEDRVYYESEFQLFRYNSKTRTLDKNILQLDNRAMAIIPVVEDNTLLLCTHSTLYKTTLEGKIIWQKKLPEGTTATALLPLRNEEYLLATSEGVKWYDLKDQKITRSILDSFNIRNVYQDNQNRLWIGTDGKGSYLFSNNKVYSLSSGPRGAFSSIHSFIEDKNGNFWLPTNNGLYKVAVNELADFATGKSKSFFSSAFNNTNGLRTNEFNGGAHPNFQWLKDSALLLPSINGLIKFYPNRLTADFPQEKIYIDEISIDGQPVVLSKINESIELKPTFQALNIRIACPFFGNKENLKLEYNIGNDIDQWIPVPSSGIISINTLPAGDYKLMFRKAGSNKDTPNASIAINIIVSPFFYQTGWFLAGIVLLMASLGYLYSRRRLAKLEKEKLKIEKIVELRTEELNAAIVQLENSEIALKQSNHVKEQIVATVLHDIKSPLFSMRMAGKSLVKNWNKSNDENLDQVIGLNQLIGELSRFTDQFFSWAASQQEHFKVTKTKFSLQQIFGDIEALFKEILQVNNNRFSIPETDIQCFTDKEILVLILRNLVDNANKNTENGIISIQAAFKPEGLQIQVSDTGKGLNAFQIENFLNRDKAVKNGRMGSVIILEMLDKIDGALQVNSEQGKGAVFTITLRENKS</sequence>
<feature type="signal peptide" evidence="3">
    <location>
        <begin position="1"/>
        <end position="18"/>
    </location>
</feature>
<dbReference type="Pfam" id="PF02518">
    <property type="entry name" value="HATPase_c"/>
    <property type="match status" value="1"/>
</dbReference>
<dbReference type="Pfam" id="PF07494">
    <property type="entry name" value="Reg_prop"/>
    <property type="match status" value="1"/>
</dbReference>
<evidence type="ECO:0000313" key="5">
    <source>
        <dbReference type="EMBL" id="RZS71038.1"/>
    </source>
</evidence>
<dbReference type="Proteomes" id="UP000293874">
    <property type="component" value="Unassembled WGS sequence"/>
</dbReference>
<keyword evidence="5" id="KW-0418">Kinase</keyword>